<reference evidence="1" key="1">
    <citation type="journal article" date="2019" name="Sci. Rep.">
        <title>Draft genome of Tanacetum cinerariifolium, the natural source of mosquito coil.</title>
        <authorList>
            <person name="Yamashiro T."/>
            <person name="Shiraishi A."/>
            <person name="Satake H."/>
            <person name="Nakayama K."/>
        </authorList>
    </citation>
    <scope>NUCLEOTIDE SEQUENCE</scope>
</reference>
<name>A0A699I475_TANCI</name>
<dbReference type="EMBL" id="BKCJ010242845">
    <property type="protein sequence ID" value="GEZ11968.1"/>
    <property type="molecule type" value="Genomic_DNA"/>
</dbReference>
<accession>A0A699I475</accession>
<evidence type="ECO:0000313" key="1">
    <source>
        <dbReference type="EMBL" id="GEZ11968.1"/>
    </source>
</evidence>
<gene>
    <name evidence="1" type="ORF">Tci_483941</name>
</gene>
<comment type="caution">
    <text evidence="1">The sequence shown here is derived from an EMBL/GenBank/DDBJ whole genome shotgun (WGS) entry which is preliminary data.</text>
</comment>
<sequence>VLVVDLGLGVEDVASDVVHHLAEASFESSSVCIL</sequence>
<proteinExistence type="predicted"/>
<protein>
    <submittedName>
        <fullName evidence="1">Uncharacterized protein</fullName>
    </submittedName>
</protein>
<organism evidence="1">
    <name type="scientific">Tanacetum cinerariifolium</name>
    <name type="common">Dalmatian daisy</name>
    <name type="synonym">Chrysanthemum cinerariifolium</name>
    <dbReference type="NCBI Taxonomy" id="118510"/>
    <lineage>
        <taxon>Eukaryota</taxon>
        <taxon>Viridiplantae</taxon>
        <taxon>Streptophyta</taxon>
        <taxon>Embryophyta</taxon>
        <taxon>Tracheophyta</taxon>
        <taxon>Spermatophyta</taxon>
        <taxon>Magnoliopsida</taxon>
        <taxon>eudicotyledons</taxon>
        <taxon>Gunneridae</taxon>
        <taxon>Pentapetalae</taxon>
        <taxon>asterids</taxon>
        <taxon>campanulids</taxon>
        <taxon>Asterales</taxon>
        <taxon>Asteraceae</taxon>
        <taxon>Asteroideae</taxon>
        <taxon>Anthemideae</taxon>
        <taxon>Anthemidinae</taxon>
        <taxon>Tanacetum</taxon>
    </lineage>
</organism>
<dbReference type="AlphaFoldDB" id="A0A699I475"/>
<feature type="non-terminal residue" evidence="1">
    <location>
        <position position="1"/>
    </location>
</feature>